<dbReference type="Proteomes" id="UP000623608">
    <property type="component" value="Unassembled WGS sequence"/>
</dbReference>
<protein>
    <recommendedName>
        <fullName evidence="1">Nitroreductase domain-containing protein</fullName>
    </recommendedName>
</protein>
<dbReference type="PANTHER" id="PTHR23026">
    <property type="entry name" value="NADPH NITROREDUCTASE"/>
    <property type="match status" value="1"/>
</dbReference>
<dbReference type="RefSeq" id="WP_203810114.1">
    <property type="nucleotide sequence ID" value="NZ_BOMY01000034.1"/>
</dbReference>
<reference evidence="2" key="1">
    <citation type="submission" date="2021-01" db="EMBL/GenBank/DDBJ databases">
        <title>Whole genome shotgun sequence of Actinoplanes tereljensis NBRC 105297.</title>
        <authorList>
            <person name="Komaki H."/>
            <person name="Tamura T."/>
        </authorList>
    </citation>
    <scope>NUCLEOTIDE SEQUENCE</scope>
    <source>
        <strain evidence="2">NBRC 105297</strain>
    </source>
</reference>
<dbReference type="InterPro" id="IPR050627">
    <property type="entry name" value="Nitroreductase/BluB"/>
</dbReference>
<dbReference type="Gene3D" id="3.40.109.10">
    <property type="entry name" value="NADH Oxidase"/>
    <property type="match status" value="2"/>
</dbReference>
<evidence type="ECO:0000313" key="3">
    <source>
        <dbReference type="Proteomes" id="UP000623608"/>
    </source>
</evidence>
<dbReference type="GO" id="GO:0016491">
    <property type="term" value="F:oxidoreductase activity"/>
    <property type="evidence" value="ECO:0007669"/>
    <property type="project" value="InterPro"/>
</dbReference>
<evidence type="ECO:0000313" key="2">
    <source>
        <dbReference type="EMBL" id="GIF22556.1"/>
    </source>
</evidence>
<dbReference type="InterPro" id="IPR000415">
    <property type="entry name" value="Nitroreductase-like"/>
</dbReference>
<accession>A0A919NR63</accession>
<proteinExistence type="predicted"/>
<dbReference type="SUPFAM" id="SSF55469">
    <property type="entry name" value="FMN-dependent nitroreductase-like"/>
    <property type="match status" value="1"/>
</dbReference>
<dbReference type="EMBL" id="BOMY01000034">
    <property type="protein sequence ID" value="GIF22556.1"/>
    <property type="molecule type" value="Genomic_DNA"/>
</dbReference>
<name>A0A919NR63_9ACTN</name>
<dbReference type="PANTHER" id="PTHR23026:SF123">
    <property type="entry name" value="NAD(P)H NITROREDUCTASE RV3131-RELATED"/>
    <property type="match status" value="1"/>
</dbReference>
<comment type="caution">
    <text evidence="2">The sequence shown here is derived from an EMBL/GenBank/DDBJ whole genome shotgun (WGS) entry which is preliminary data.</text>
</comment>
<dbReference type="InterPro" id="IPR029479">
    <property type="entry name" value="Nitroreductase"/>
</dbReference>
<gene>
    <name evidence="2" type="ORF">Ate02nite_52860</name>
</gene>
<evidence type="ECO:0000259" key="1">
    <source>
        <dbReference type="Pfam" id="PF00881"/>
    </source>
</evidence>
<dbReference type="AlphaFoldDB" id="A0A919NR63"/>
<keyword evidence="3" id="KW-1185">Reference proteome</keyword>
<sequence length="286" mass="29827">MRSPNTTPIGAGYGEAALVRAAEAGIRAPSMHNAQPWLFGLRDGAIEIRVDPGRGGWAARMACGAAACNARLALAVAGQRALVALHPDPADRDLVARLMPGRPRPATSAETALHAAIARRYSNRDPFRPAPVPAGMRAALKEAARSEGAWLDLLVGTTAIAAFSEIARSAGRVLQRDAPLPGTPEELPGRLFVSHEPEPLLGVLGVSGDRAVDQIAAGLAMQKVLLTATAAGLDTSMISQPIEVPAAGALLRRALGRSGHPQMVLRFGYGTPGRPGPRRDVTDVLI</sequence>
<feature type="domain" description="Nitroreductase" evidence="1">
    <location>
        <begin position="208"/>
        <end position="269"/>
    </location>
</feature>
<organism evidence="2 3">
    <name type="scientific">Paractinoplanes tereljensis</name>
    <dbReference type="NCBI Taxonomy" id="571912"/>
    <lineage>
        <taxon>Bacteria</taxon>
        <taxon>Bacillati</taxon>
        <taxon>Actinomycetota</taxon>
        <taxon>Actinomycetes</taxon>
        <taxon>Micromonosporales</taxon>
        <taxon>Micromonosporaceae</taxon>
        <taxon>Paractinoplanes</taxon>
    </lineage>
</organism>
<dbReference type="Pfam" id="PF00881">
    <property type="entry name" value="Nitroreductase"/>
    <property type="match status" value="1"/>
</dbReference>